<dbReference type="RefSeq" id="WP_040375571.1">
    <property type="nucleotide sequence ID" value="NZ_CP068053.1"/>
</dbReference>
<accession>A0A974NNJ4</accession>
<evidence type="ECO:0000256" key="2">
    <source>
        <dbReference type="ARBA" id="ARBA00022746"/>
    </source>
</evidence>
<proteinExistence type="inferred from homology"/>
<dbReference type="InterPro" id="IPR036188">
    <property type="entry name" value="FAD/NAD-bd_sf"/>
</dbReference>
<evidence type="ECO:0000256" key="5">
    <source>
        <dbReference type="RuleBase" id="RU362075"/>
    </source>
</evidence>
<dbReference type="Proteomes" id="UP000595254">
    <property type="component" value="Chromosome"/>
</dbReference>
<protein>
    <submittedName>
        <fullName evidence="7">Phytoene desaturase</fullName>
    </submittedName>
</protein>
<keyword evidence="8" id="KW-1185">Reference proteome</keyword>
<dbReference type="SUPFAM" id="SSF51905">
    <property type="entry name" value="FAD/NAD(P)-binding domain"/>
    <property type="match status" value="1"/>
</dbReference>
<dbReference type="PANTHER" id="PTHR43734">
    <property type="entry name" value="PHYTOENE DESATURASE"/>
    <property type="match status" value="1"/>
</dbReference>
<dbReference type="Pfam" id="PF01593">
    <property type="entry name" value="Amino_oxidase"/>
    <property type="match status" value="1"/>
</dbReference>
<evidence type="ECO:0000256" key="4">
    <source>
        <dbReference type="ARBA" id="ARBA00038322"/>
    </source>
</evidence>
<dbReference type="GO" id="GO:0016117">
    <property type="term" value="P:carotenoid biosynthetic process"/>
    <property type="evidence" value="ECO:0007669"/>
    <property type="project" value="UniProtKB-KW"/>
</dbReference>
<sequence length="482" mass="53510">MKIAVIGAGVGGMTSALLLAKQGKQVTIYEKEAVVGGRLAYQGNGRYQIDQGPTIILLPEMLKEILSEAGIPSSALELISCEPLYDLHYSDGSTYTKYRDLPRQLEEIEKVFPGEGAHYLRYLSDMSEIFTIGVDSFLSKSFKTKRDFLTPENIKLLLQSRAYKSMKQFLASYFDHSKLQDAYALQSLYIGGSPLEAPALYGLVSYSEHAHGIWYLKGGYAGLAAILEKACLEQGVTIHREAKVEEILVEQNVCKGVKVNQTTNLYDAVVFNGDFPNLPGLIPDNKHVKKKDYTPSSGCVLIYLGVTKRFPSAKTHQFFMADSFDDHMEQVFKTKQVPEDPSFYVFNPVSIDEEAAPANESVLYFLIPVPSGQEIDWDQIKDELVRKVIDKAETALFKGLREHIVWQDIRTPADSIKDGLYQGGSFGIAPILMQSGGFRPQVKPYKIDRLYSVGASVHPGGGVPIVMQGSRLLSQQIKKELG</sequence>
<gene>
    <name evidence="7" type="primary">crtI</name>
    <name evidence="7" type="ORF">I6J18_04215</name>
</gene>
<organism evidence="7 8">
    <name type="scientific">Peribacillus psychrosaccharolyticus</name>
    <name type="common">Bacillus psychrosaccharolyticus</name>
    <dbReference type="NCBI Taxonomy" id="1407"/>
    <lineage>
        <taxon>Bacteria</taxon>
        <taxon>Bacillati</taxon>
        <taxon>Bacillota</taxon>
        <taxon>Bacilli</taxon>
        <taxon>Bacillales</taxon>
        <taxon>Bacillaceae</taxon>
        <taxon>Peribacillus</taxon>
    </lineage>
</organism>
<keyword evidence="2 5" id="KW-0125">Carotenoid biosynthesis</keyword>
<dbReference type="PRINTS" id="PR00419">
    <property type="entry name" value="ADXRDTASE"/>
</dbReference>
<evidence type="ECO:0000259" key="6">
    <source>
        <dbReference type="Pfam" id="PF01593"/>
    </source>
</evidence>
<dbReference type="NCBIfam" id="TIGR02734">
    <property type="entry name" value="crtI_fam"/>
    <property type="match status" value="1"/>
</dbReference>
<comment type="similarity">
    <text evidence="4">Belongs to the carotenoid/retinoid oxidoreductase family. CrtN subfamily.</text>
</comment>
<dbReference type="InterPro" id="IPR002937">
    <property type="entry name" value="Amino_oxidase"/>
</dbReference>
<keyword evidence="3 5" id="KW-0560">Oxidoreductase</keyword>
<dbReference type="Gene3D" id="3.50.50.60">
    <property type="entry name" value="FAD/NAD(P)-binding domain"/>
    <property type="match status" value="2"/>
</dbReference>
<comment type="pathway">
    <text evidence="1 5">Carotenoid biosynthesis.</text>
</comment>
<name>A0A974NNJ4_PERPY</name>
<evidence type="ECO:0000313" key="7">
    <source>
        <dbReference type="EMBL" id="QQT01115.1"/>
    </source>
</evidence>
<dbReference type="InterPro" id="IPR014105">
    <property type="entry name" value="Carotenoid/retinoid_OxRdtase"/>
</dbReference>
<dbReference type="EMBL" id="CP068053">
    <property type="protein sequence ID" value="QQT01115.1"/>
    <property type="molecule type" value="Genomic_DNA"/>
</dbReference>
<evidence type="ECO:0000256" key="1">
    <source>
        <dbReference type="ARBA" id="ARBA00004829"/>
    </source>
</evidence>
<dbReference type="AlphaFoldDB" id="A0A974NNJ4"/>
<evidence type="ECO:0000313" key="8">
    <source>
        <dbReference type="Proteomes" id="UP000595254"/>
    </source>
</evidence>
<feature type="domain" description="Amine oxidase" evidence="6">
    <location>
        <begin position="11"/>
        <end position="464"/>
    </location>
</feature>
<dbReference type="PANTHER" id="PTHR43734:SF1">
    <property type="entry name" value="PHYTOENE DESATURASE"/>
    <property type="match status" value="1"/>
</dbReference>
<reference evidence="7 8" key="1">
    <citation type="submission" date="2021-01" db="EMBL/GenBank/DDBJ databases">
        <title>FDA dAtabase for Regulatory Grade micrObial Sequences (FDA-ARGOS): Supporting development and validation of Infectious Disease Dx tests.</title>
        <authorList>
            <person name="Nelson B."/>
            <person name="Plummer A."/>
            <person name="Tallon L."/>
            <person name="Sadzewicz L."/>
            <person name="Zhao X."/>
            <person name="Boylan J."/>
            <person name="Ott S."/>
            <person name="Bowen H."/>
            <person name="Vavikolanu K."/>
            <person name="Mehta A."/>
            <person name="Aluvathingal J."/>
            <person name="Nadendla S."/>
            <person name="Myers T."/>
            <person name="Yan Y."/>
            <person name="Sichtig H."/>
        </authorList>
    </citation>
    <scope>NUCLEOTIDE SEQUENCE [LARGE SCALE GENOMIC DNA]</scope>
    <source>
        <strain evidence="7 8">FDAARGOS_1161</strain>
    </source>
</reference>
<dbReference type="GO" id="GO:0016491">
    <property type="term" value="F:oxidoreductase activity"/>
    <property type="evidence" value="ECO:0007669"/>
    <property type="project" value="UniProtKB-KW"/>
</dbReference>
<evidence type="ECO:0000256" key="3">
    <source>
        <dbReference type="ARBA" id="ARBA00023002"/>
    </source>
</evidence>
<dbReference type="KEGG" id="ppsr:I6J18_04215"/>